<evidence type="ECO:0000259" key="7">
    <source>
        <dbReference type="PROSITE" id="PS50089"/>
    </source>
</evidence>
<dbReference type="CDD" id="cd19670">
    <property type="entry name" value="UBR-box_UBR1_2_3"/>
    <property type="match status" value="1"/>
</dbReference>
<dbReference type="InterPro" id="IPR001841">
    <property type="entry name" value="Znf_RING"/>
</dbReference>
<comment type="similarity">
    <text evidence="6">Belongs to the E3 ubiquitin-protein ligase UBR1-like family.</text>
</comment>
<sequence>MNIESFTIQTDLFEQIKKISAEDGNILGFCEDTLKGSSFDSFEEYLDHLKSKLTTSACNCTWKKKTLVARCLDCNNYEDSIFCLKCFLNGKHEGHTAYLMHADNGSCDCGNPALIKSSGFCSSHQHKFNIDELEEEEKNNLVTVFYSILYEIVNSMRPELRGILESFRWINQLLLSGDAVRRCCTLAFIHLDSFNCLIFKLVYASRNSQTEFGTLVSTMVNDPIFLRYYTKNVLELYPEFVTRTIDSWNDMHSANNQNNFYFVLVNFYLALTPVVRDVIVQDKIDWMNIFYSVVDQLFEAIINDFSFSTYIKIHMDLHMQYMIDLAITALTICNENRDNDKINQFIEKLLVTFSKLERIDQFNRIITEKIDDNNERAKVSHSIQLLVMPLIQKMKELGIYSDLPFLKLVDQVQRLDQQPQSVLFHETKLTTIYLLHHLAFNSILNKKANIEDFVLNVCKKNSLQVEQLVDAPLKWMAVSFLSLFDLFVRNSESFIITTNSTFFKINIPNVVVPTFSMIQLFLGIEQDKNRFLHEIVDIFGLFQTENIDDDKSTRSNIQFSALYFICCLIFDRYCLSNDLFGIKRLIVISYLKKEGGLTLDDIDKLLWGNAIHEKRFTEDLLSYASLVQTKNGSHFKLTNDSDWQPLLPFVKLTDMLEIISKFTISNKNAIIPFPEYDDLPYGIDLSSILNTPVLHALLYLILNDYVSKESTISETIQLIFNLLIRTQQIFEVSVNESDETVIEGSKENLQELIDIMPSDYSKFMTTKISYKGRSPMSMIDMIKSTEQLGITVLDRLGIHYEIPQEMNQNIKQENKKKAKAIQEKFMSDFKNKQDTFAAQNEEVELNDECSVCQSENPENPVLVFPVFVFETVIPIFAKKCVEHNFTKKSTTPVEKLFGFHLCGHFFHKTCINDYHKKYFNCPIDRCVRNNFLPKIDKKYNEALTDKELEANNEFIRKCFGDSTLNAILHSYIGELSLLEIRHRIRPECLDRSTNYVLFHYLFGSLFRSYHEIISILQARIDSGEYNNKKDNDDDIYDSDDDLPLYVKNIDLSDPAVLLLFKLFAKENPLDDYKGLVKSIFDSELSDEKIKPEERYQFLRMAALLQHFALGIQLNEDSNSSFIDWDDLLSFTSLCERYGITPRGNENEDEIDLQPFQFIQMPKSFLSFMKPPYSLNLADESVEIGICLLTGQILDLSKYPNSDLMHVKTHRKNALADTFDIILQLTGSNAGSIVLNSQLMQKNISLKGFYVDSFGDEDVGLKRGSFLSLSDEKLENTIESILSADWTDILVISTSRPIFP</sequence>
<dbReference type="PROSITE" id="PS51157">
    <property type="entry name" value="ZF_UBR"/>
    <property type="match status" value="1"/>
</dbReference>
<name>A0ABR2KZ94_9EUKA</name>
<comment type="function">
    <text evidence="6">Ubiquitin ligase protein which is a component of the N-end rule pathway. Recognizes and binds to proteins bearing specific N-terminal residues that are destabilizing according to the N-end rule, leading to their ubiquitination and subsequent degradation.</text>
</comment>
<dbReference type="InterPro" id="IPR003126">
    <property type="entry name" value="Znf_UBR"/>
</dbReference>
<keyword evidence="1 6" id="KW-0479">Metal-binding</keyword>
<keyword evidence="3 6" id="KW-0862">Zinc</keyword>
<keyword evidence="2 4" id="KW-0863">Zinc-finger</keyword>
<evidence type="ECO:0000256" key="6">
    <source>
        <dbReference type="RuleBase" id="RU366018"/>
    </source>
</evidence>
<accession>A0ABR2KZ94</accession>
<dbReference type="SMART" id="SM00396">
    <property type="entry name" value="ZnF_UBR1"/>
    <property type="match status" value="1"/>
</dbReference>
<dbReference type="Gene3D" id="2.10.110.30">
    <property type="match status" value="1"/>
</dbReference>
<evidence type="ECO:0000256" key="4">
    <source>
        <dbReference type="PROSITE-ProRule" id="PRU00175"/>
    </source>
</evidence>
<feature type="zinc finger region" description="UBR-type" evidence="5">
    <location>
        <begin position="56"/>
        <end position="126"/>
    </location>
</feature>
<comment type="caution">
    <text evidence="9">The sequence shown here is derived from an EMBL/GenBank/DDBJ whole genome shotgun (WGS) entry which is preliminary data.</text>
</comment>
<comment type="catalytic activity">
    <reaction evidence="6">
        <text>S-ubiquitinyl-[E2 ubiquitin-conjugating enzyme]-L-cysteine + [acceptor protein]-L-lysine = [E2 ubiquitin-conjugating enzyme]-L-cysteine + N(6)-ubiquitinyl-[acceptor protein]-L-lysine.</text>
        <dbReference type="EC" id="2.3.2.27"/>
    </reaction>
</comment>
<dbReference type="Gene3D" id="3.30.40.10">
    <property type="entry name" value="Zinc/RING finger domain, C3HC4 (zinc finger)"/>
    <property type="match status" value="1"/>
</dbReference>
<evidence type="ECO:0000256" key="1">
    <source>
        <dbReference type="ARBA" id="ARBA00022723"/>
    </source>
</evidence>
<feature type="domain" description="RING-type" evidence="7">
    <location>
        <begin position="849"/>
        <end position="925"/>
    </location>
</feature>
<comment type="pathway">
    <text evidence="6">Protein modification; protein ubiquitination.</text>
</comment>
<dbReference type="EMBL" id="JAPFFF010000002">
    <property type="protein sequence ID" value="KAK8896440.1"/>
    <property type="molecule type" value="Genomic_DNA"/>
</dbReference>
<dbReference type="PROSITE" id="PS50089">
    <property type="entry name" value="ZF_RING_2"/>
    <property type="match status" value="1"/>
</dbReference>
<dbReference type="InterPro" id="IPR039164">
    <property type="entry name" value="UBR1-like"/>
</dbReference>
<feature type="domain" description="UBR-type" evidence="8">
    <location>
        <begin position="56"/>
        <end position="126"/>
    </location>
</feature>
<dbReference type="PANTHER" id="PTHR21497">
    <property type="entry name" value="UBIQUITIN LIGASE E3 ALPHA-RELATED"/>
    <property type="match status" value="1"/>
</dbReference>
<dbReference type="Pfam" id="PF02207">
    <property type="entry name" value="zf-UBR"/>
    <property type="match status" value="1"/>
</dbReference>
<keyword evidence="10" id="KW-1185">Reference proteome</keyword>
<evidence type="ECO:0000256" key="3">
    <source>
        <dbReference type="ARBA" id="ARBA00022833"/>
    </source>
</evidence>
<reference evidence="9 10" key="1">
    <citation type="submission" date="2024-04" db="EMBL/GenBank/DDBJ databases">
        <title>Tritrichomonas musculus Genome.</title>
        <authorList>
            <person name="Alves-Ferreira E."/>
            <person name="Grigg M."/>
            <person name="Lorenzi H."/>
            <person name="Galac M."/>
        </authorList>
    </citation>
    <scope>NUCLEOTIDE SEQUENCE [LARGE SCALE GENOMIC DNA]</scope>
    <source>
        <strain evidence="9 10">EAF2021</strain>
    </source>
</reference>
<dbReference type="Proteomes" id="UP001470230">
    <property type="component" value="Unassembled WGS sequence"/>
</dbReference>
<proteinExistence type="inferred from homology"/>
<gene>
    <name evidence="9" type="ORF">M9Y10_014340</name>
</gene>
<evidence type="ECO:0000256" key="2">
    <source>
        <dbReference type="ARBA" id="ARBA00022771"/>
    </source>
</evidence>
<dbReference type="EC" id="2.3.2.27" evidence="6"/>
<evidence type="ECO:0000313" key="10">
    <source>
        <dbReference type="Proteomes" id="UP001470230"/>
    </source>
</evidence>
<dbReference type="InterPro" id="IPR013083">
    <property type="entry name" value="Znf_RING/FYVE/PHD"/>
</dbReference>
<organism evidence="9 10">
    <name type="scientific">Tritrichomonas musculus</name>
    <dbReference type="NCBI Taxonomy" id="1915356"/>
    <lineage>
        <taxon>Eukaryota</taxon>
        <taxon>Metamonada</taxon>
        <taxon>Parabasalia</taxon>
        <taxon>Tritrichomonadida</taxon>
        <taxon>Tritrichomonadidae</taxon>
        <taxon>Tritrichomonas</taxon>
    </lineage>
</organism>
<dbReference type="PANTHER" id="PTHR21497:SF24">
    <property type="entry name" value="E3 UBIQUITIN-PROTEIN LIGASE UBR1"/>
    <property type="match status" value="1"/>
</dbReference>
<keyword evidence="6" id="KW-0808">Transferase</keyword>
<evidence type="ECO:0000259" key="8">
    <source>
        <dbReference type="PROSITE" id="PS51157"/>
    </source>
</evidence>
<protein>
    <recommendedName>
        <fullName evidence="6">E3 ubiquitin-protein ligase</fullName>
        <ecNumber evidence="6">2.3.2.27</ecNumber>
    </recommendedName>
</protein>
<keyword evidence="6" id="KW-0833">Ubl conjugation pathway</keyword>
<evidence type="ECO:0000313" key="9">
    <source>
        <dbReference type="EMBL" id="KAK8896440.1"/>
    </source>
</evidence>
<evidence type="ECO:0000256" key="5">
    <source>
        <dbReference type="PROSITE-ProRule" id="PRU00508"/>
    </source>
</evidence>